<dbReference type="RefSeq" id="WP_235725837.1">
    <property type="nucleotide sequence ID" value="NZ_JAKGCU010000029.1"/>
</dbReference>
<evidence type="ECO:0000256" key="7">
    <source>
        <dbReference type="SAM" id="Phobius"/>
    </source>
</evidence>
<reference evidence="9" key="1">
    <citation type="submission" date="2022-01" db="EMBL/GenBank/DDBJ databases">
        <title>Gordonia xiamenensis sp. nov., isolated from surface seawater in Xiamen.</title>
        <authorList>
            <person name="He Y.F."/>
        </authorList>
    </citation>
    <scope>NUCLEOTIDE SEQUENCE</scope>
    <source>
        <strain evidence="9">GW1C4-4</strain>
    </source>
</reference>
<evidence type="ECO:0000259" key="8">
    <source>
        <dbReference type="Pfam" id="PF03176"/>
    </source>
</evidence>
<evidence type="ECO:0000256" key="1">
    <source>
        <dbReference type="ARBA" id="ARBA00004651"/>
    </source>
</evidence>
<feature type="transmembrane region" description="Helical" evidence="7">
    <location>
        <begin position="206"/>
        <end position="228"/>
    </location>
</feature>
<evidence type="ECO:0000313" key="10">
    <source>
        <dbReference type="Proteomes" id="UP001108089"/>
    </source>
</evidence>
<feature type="transmembrane region" description="Helical" evidence="7">
    <location>
        <begin position="182"/>
        <end position="199"/>
    </location>
</feature>
<dbReference type="SUPFAM" id="SSF82866">
    <property type="entry name" value="Multidrug efflux transporter AcrB transmembrane domain"/>
    <property type="match status" value="1"/>
</dbReference>
<dbReference type="Gene3D" id="1.20.1640.10">
    <property type="entry name" value="Multidrug efflux transporter AcrB transmembrane domain"/>
    <property type="match status" value="1"/>
</dbReference>
<name>A0ABS9DP28_9ACTN</name>
<evidence type="ECO:0000256" key="5">
    <source>
        <dbReference type="ARBA" id="ARBA00022989"/>
    </source>
</evidence>
<keyword evidence="10" id="KW-1185">Reference proteome</keyword>
<dbReference type="PANTHER" id="PTHR33406">
    <property type="entry name" value="MEMBRANE PROTEIN MJ1562-RELATED"/>
    <property type="match status" value="1"/>
</dbReference>
<keyword evidence="4 7" id="KW-0812">Transmembrane</keyword>
<dbReference type="PANTHER" id="PTHR33406:SF6">
    <property type="entry name" value="MEMBRANE PROTEIN YDGH-RELATED"/>
    <property type="match status" value="1"/>
</dbReference>
<feature type="transmembrane region" description="Helical" evidence="7">
    <location>
        <begin position="240"/>
        <end position="259"/>
    </location>
</feature>
<evidence type="ECO:0000256" key="4">
    <source>
        <dbReference type="ARBA" id="ARBA00022692"/>
    </source>
</evidence>
<comment type="caution">
    <text evidence="9">The sequence shown here is derived from an EMBL/GenBank/DDBJ whole genome shotgun (WGS) entry which is preliminary data.</text>
</comment>
<dbReference type="EMBL" id="JAKGCU010000029">
    <property type="protein sequence ID" value="MCF3940975.1"/>
    <property type="molecule type" value="Genomic_DNA"/>
</dbReference>
<dbReference type="Pfam" id="PF03176">
    <property type="entry name" value="MMPL"/>
    <property type="match status" value="1"/>
</dbReference>
<evidence type="ECO:0000256" key="3">
    <source>
        <dbReference type="ARBA" id="ARBA00022475"/>
    </source>
</evidence>
<feature type="transmembrane region" description="Helical" evidence="7">
    <location>
        <begin position="12"/>
        <end position="31"/>
    </location>
</feature>
<evidence type="ECO:0000313" key="9">
    <source>
        <dbReference type="EMBL" id="MCF3940975.1"/>
    </source>
</evidence>
<comment type="similarity">
    <text evidence="2">Belongs to the resistance-nodulation-cell division (RND) (TC 2.A.6) family. MmpL subfamily.</text>
</comment>
<protein>
    <submittedName>
        <fullName evidence="9">MMPL family transporter</fullName>
    </submittedName>
</protein>
<keyword evidence="3" id="KW-1003">Cell membrane</keyword>
<proteinExistence type="inferred from homology"/>
<accession>A0ABS9DP28</accession>
<comment type="subcellular location">
    <subcellularLocation>
        <location evidence="1">Cell membrane</location>
        <topology evidence="1">Multi-pass membrane protein</topology>
    </subcellularLocation>
</comment>
<keyword evidence="6 7" id="KW-0472">Membrane</keyword>
<sequence>MFAALARVVVGHPWRVVGVWIVAALAIILFSPNLSDHTTGNQQDFLPSSFESVTAQNIGESEFPATAGATGTLVVSRRDGGALTPTDQQTALGLATTLQNDNIAGVGAVSAGPQSVSPDDKVVAIQVAFTGQPGEPQVNDAVPAVREAASSALQNTDLTSGLTGNAAILVDSNTAYDDAERIISIATVIVILATLGILFRSPLIAVLPVFVIGVVFLAVRGATAWATQIFDFEVSTTLDAILVVVLFGVGTDYTVFLLFRYREQMRAGADRLDGLAPRRGPSAA</sequence>
<evidence type="ECO:0000256" key="2">
    <source>
        <dbReference type="ARBA" id="ARBA00010157"/>
    </source>
</evidence>
<feature type="domain" description="Membrane transport protein MMPL" evidence="8">
    <location>
        <begin position="45"/>
        <end position="274"/>
    </location>
</feature>
<evidence type="ECO:0000256" key="6">
    <source>
        <dbReference type="ARBA" id="ARBA00023136"/>
    </source>
</evidence>
<dbReference type="Proteomes" id="UP001108089">
    <property type="component" value="Unassembled WGS sequence"/>
</dbReference>
<organism evidence="9 10">
    <name type="scientific">Gordonia tangerina</name>
    <dbReference type="NCBI Taxonomy" id="2911060"/>
    <lineage>
        <taxon>Bacteria</taxon>
        <taxon>Bacillati</taxon>
        <taxon>Actinomycetota</taxon>
        <taxon>Actinomycetes</taxon>
        <taxon>Mycobacteriales</taxon>
        <taxon>Gordoniaceae</taxon>
        <taxon>Gordonia</taxon>
    </lineage>
</organism>
<dbReference type="InterPro" id="IPR050545">
    <property type="entry name" value="Mycobact_MmpL"/>
</dbReference>
<keyword evidence="5 7" id="KW-1133">Transmembrane helix</keyword>
<dbReference type="InterPro" id="IPR004869">
    <property type="entry name" value="MMPL_dom"/>
</dbReference>
<gene>
    <name evidence="9" type="ORF">L1892_21640</name>
</gene>